<evidence type="ECO:0008006" key="5">
    <source>
        <dbReference type="Google" id="ProtNLM"/>
    </source>
</evidence>
<dbReference type="InterPro" id="IPR028098">
    <property type="entry name" value="Glyco_trans_4-like_N"/>
</dbReference>
<sequence length="380" mass="42933">MDVYQDKLRHLARQPGIELTLLLPERYREGNRVVEAYKGDGTYRVITRPAPFAERGRQNGFWFRGLRSVFRTVRPDILHLEEEPESLVSVQLVRHALRMKRPPSIVGFTWRNWPMPYPHWPLWHPKRILFSLLQGITIPHLDAIIAGTHDAEPEYRKLGYEGPVSLIPQYGVDPGLYRPLPDRRDAVRERLGLHGNSLVVGFVGRVMRMKGLDVLVDALTMTKDKGITVAILGDGDYADAVRERARNSGVADNIRFLAGVPAREVPDILNAFDVLTVPSLSAPHWREQFGRVIIEAMACRVPVIGSDSGEIPWVIGDAGIVTPEGDAQALANAIVRMRDDPDERRRLAIAGERRVHQHYTNERLAEAIAGVYETLPTRKR</sequence>
<feature type="domain" description="Glycosyltransferase subfamily 4-like N-terminal" evidence="2">
    <location>
        <begin position="8"/>
        <end position="168"/>
    </location>
</feature>
<dbReference type="AlphaFoldDB" id="A0A1M3L6U6"/>
<evidence type="ECO:0000259" key="2">
    <source>
        <dbReference type="Pfam" id="PF13439"/>
    </source>
</evidence>
<dbReference type="STRING" id="1895771.BGO89_01550"/>
<name>A0A1M3L6U6_9BACT</name>
<evidence type="ECO:0000313" key="4">
    <source>
        <dbReference type="Proteomes" id="UP000184233"/>
    </source>
</evidence>
<dbReference type="Proteomes" id="UP000184233">
    <property type="component" value="Unassembled WGS sequence"/>
</dbReference>
<dbReference type="EMBL" id="MKVH01000002">
    <property type="protein sequence ID" value="OJX61290.1"/>
    <property type="molecule type" value="Genomic_DNA"/>
</dbReference>
<dbReference type="Pfam" id="PF13439">
    <property type="entry name" value="Glyco_transf_4"/>
    <property type="match status" value="1"/>
</dbReference>
<dbReference type="InterPro" id="IPR001296">
    <property type="entry name" value="Glyco_trans_1"/>
</dbReference>
<dbReference type="SUPFAM" id="SSF53756">
    <property type="entry name" value="UDP-Glycosyltransferase/glycogen phosphorylase"/>
    <property type="match status" value="1"/>
</dbReference>
<proteinExistence type="predicted"/>
<dbReference type="GO" id="GO:0016757">
    <property type="term" value="F:glycosyltransferase activity"/>
    <property type="evidence" value="ECO:0007669"/>
    <property type="project" value="InterPro"/>
</dbReference>
<dbReference type="PANTHER" id="PTHR12526">
    <property type="entry name" value="GLYCOSYLTRANSFERASE"/>
    <property type="match status" value="1"/>
</dbReference>
<dbReference type="Pfam" id="PF00534">
    <property type="entry name" value="Glycos_transf_1"/>
    <property type="match status" value="1"/>
</dbReference>
<evidence type="ECO:0000313" key="3">
    <source>
        <dbReference type="EMBL" id="OJX61290.1"/>
    </source>
</evidence>
<dbReference type="PANTHER" id="PTHR12526:SF636">
    <property type="entry name" value="BLL3647 PROTEIN"/>
    <property type="match status" value="1"/>
</dbReference>
<reference evidence="3 4" key="1">
    <citation type="submission" date="2016-09" db="EMBL/GenBank/DDBJ databases">
        <title>Genome-resolved meta-omics ties microbial dynamics to process performance in biotechnology for thiocyanate degradation.</title>
        <authorList>
            <person name="Kantor R.S."/>
            <person name="Huddy R.J."/>
            <person name="Iyer R."/>
            <person name="Thomas B.C."/>
            <person name="Brown C.T."/>
            <person name="Anantharaman K."/>
            <person name="Tringe S."/>
            <person name="Hettich R.L."/>
            <person name="Harrison S.T."/>
            <person name="Banfield J.F."/>
        </authorList>
    </citation>
    <scope>NUCLEOTIDE SEQUENCE [LARGE SCALE GENOMIC DNA]</scope>
    <source>
        <strain evidence="3">59-99</strain>
    </source>
</reference>
<feature type="domain" description="Glycosyl transferase family 1" evidence="1">
    <location>
        <begin position="185"/>
        <end position="353"/>
    </location>
</feature>
<dbReference type="CDD" id="cd03801">
    <property type="entry name" value="GT4_PimA-like"/>
    <property type="match status" value="1"/>
</dbReference>
<protein>
    <recommendedName>
        <fullName evidence="5">Glycosyl transferase family 1 domain-containing protein</fullName>
    </recommendedName>
</protein>
<comment type="caution">
    <text evidence="3">The sequence shown here is derived from an EMBL/GenBank/DDBJ whole genome shotgun (WGS) entry which is preliminary data.</text>
</comment>
<gene>
    <name evidence="3" type="ORF">BGO89_01550</name>
</gene>
<organism evidence="3 4">
    <name type="scientific">Candidatus Kapaibacterium thiocyanatum</name>
    <dbReference type="NCBI Taxonomy" id="1895771"/>
    <lineage>
        <taxon>Bacteria</taxon>
        <taxon>Pseudomonadati</taxon>
        <taxon>Candidatus Kapaibacteriota</taxon>
        <taxon>Candidatus Kapaibacteriia</taxon>
        <taxon>Candidatus Kapaibacteriales</taxon>
        <taxon>Candidatus Kapaibacteriaceae</taxon>
        <taxon>Candidatus Kapaibacterium</taxon>
    </lineage>
</organism>
<dbReference type="Gene3D" id="3.40.50.2000">
    <property type="entry name" value="Glycogen Phosphorylase B"/>
    <property type="match status" value="2"/>
</dbReference>
<accession>A0A1M3L6U6</accession>
<evidence type="ECO:0000259" key="1">
    <source>
        <dbReference type="Pfam" id="PF00534"/>
    </source>
</evidence>